<dbReference type="AlphaFoldDB" id="A0A2T0T6J1"/>
<evidence type="ECO:0000256" key="4">
    <source>
        <dbReference type="SAM" id="Phobius"/>
    </source>
</evidence>
<dbReference type="InterPro" id="IPR002410">
    <property type="entry name" value="Peptidase_S33"/>
</dbReference>
<gene>
    <name evidence="6" type="ORF">CLV43_10513</name>
</gene>
<evidence type="ECO:0000256" key="3">
    <source>
        <dbReference type="SAM" id="MobiDB-lite"/>
    </source>
</evidence>
<dbReference type="Pfam" id="PF00561">
    <property type="entry name" value="Abhydrolase_1"/>
    <property type="match status" value="1"/>
</dbReference>
<feature type="region of interest" description="Disordered" evidence="3">
    <location>
        <begin position="241"/>
        <end position="261"/>
    </location>
</feature>
<evidence type="ECO:0000313" key="7">
    <source>
        <dbReference type="Proteomes" id="UP000239494"/>
    </source>
</evidence>
<evidence type="ECO:0000256" key="1">
    <source>
        <dbReference type="ARBA" id="ARBA00010088"/>
    </source>
</evidence>
<keyword evidence="4" id="KW-0812">Transmembrane</keyword>
<dbReference type="PRINTS" id="PR00793">
    <property type="entry name" value="PROAMNOPTASE"/>
</dbReference>
<name>A0A2T0T6J1_9PSEU</name>
<dbReference type="EMBL" id="PVTF01000005">
    <property type="protein sequence ID" value="PRY41255.1"/>
    <property type="molecule type" value="Genomic_DNA"/>
</dbReference>
<dbReference type="Gene3D" id="3.40.50.1820">
    <property type="entry name" value="alpha/beta hydrolase"/>
    <property type="match status" value="1"/>
</dbReference>
<keyword evidence="2" id="KW-0378">Hydrolase</keyword>
<keyword evidence="4" id="KW-1133">Transmembrane helix</keyword>
<dbReference type="InterPro" id="IPR029058">
    <property type="entry name" value="AB_hydrolase_fold"/>
</dbReference>
<dbReference type="GO" id="GO:0016020">
    <property type="term" value="C:membrane"/>
    <property type="evidence" value="ECO:0007669"/>
    <property type="project" value="TreeGrafter"/>
</dbReference>
<dbReference type="InterPro" id="IPR000073">
    <property type="entry name" value="AB_hydrolase_1"/>
</dbReference>
<dbReference type="PANTHER" id="PTHR43798:SF27">
    <property type="entry name" value="HYDROLASE ALPHA_BETA HYDROLASE FOLD FAMILY"/>
    <property type="match status" value="1"/>
</dbReference>
<keyword evidence="4" id="KW-0472">Membrane</keyword>
<dbReference type="SUPFAM" id="SSF53474">
    <property type="entry name" value="alpha/beta-Hydrolases"/>
    <property type="match status" value="1"/>
</dbReference>
<evidence type="ECO:0000256" key="2">
    <source>
        <dbReference type="ARBA" id="ARBA00022801"/>
    </source>
</evidence>
<feature type="transmembrane region" description="Helical" evidence="4">
    <location>
        <begin position="12"/>
        <end position="33"/>
    </location>
</feature>
<evidence type="ECO:0000259" key="5">
    <source>
        <dbReference type="Pfam" id="PF00561"/>
    </source>
</evidence>
<comment type="similarity">
    <text evidence="1">Belongs to the peptidase S33 family.</text>
</comment>
<organism evidence="6 7">
    <name type="scientific">Umezawaea tangerina</name>
    <dbReference type="NCBI Taxonomy" id="84725"/>
    <lineage>
        <taxon>Bacteria</taxon>
        <taxon>Bacillati</taxon>
        <taxon>Actinomycetota</taxon>
        <taxon>Actinomycetes</taxon>
        <taxon>Pseudonocardiales</taxon>
        <taxon>Pseudonocardiaceae</taxon>
        <taxon>Umezawaea</taxon>
    </lineage>
</organism>
<comment type="caution">
    <text evidence="6">The sequence shown here is derived from an EMBL/GenBank/DDBJ whole genome shotgun (WGS) entry which is preliminary data.</text>
</comment>
<proteinExistence type="inferred from homology"/>
<feature type="transmembrane region" description="Helical" evidence="4">
    <location>
        <begin position="79"/>
        <end position="97"/>
    </location>
</feature>
<sequence length="426" mass="45204">MDNGSRPGRLRLAFAWLVTVLAVSTAVLLYFAVLLVTAQTTGNAVLSYVLAALVALGCAIGLARWSVRLRGGRTRLTQGLCIAVPLLLVAGLSWTWFGAPATYTPLPDSSSVQYWDLPTGSRIGYVRTAGTVTHSEPVLLVHGGPGAPATESAEFAGRLAAAGFAVYTYQQVGAGQSSRLDPEEYTLDRHVADLEAIRQELAAPKVVLIGSSWGGQLTAHYMATHPDNVAKAVVASPGAMSSDSFEDGSLTPTGSSDQTRRFSEHTRFAATYFLAQLGGLRAARTLMPADTADGLYQQFVHSLNMSSGCPDAVAADRPAEATAGYSLWVNIATLASASKAADPRPALRHNQTPVLVLRAQCDYLRWEVTREYRDTFPRATMLTVDGAGHTALADKPAETGAAVVAFLTGEPLPAKPYTASEAPWQR</sequence>
<dbReference type="GO" id="GO:0006508">
    <property type="term" value="P:proteolysis"/>
    <property type="evidence" value="ECO:0007669"/>
    <property type="project" value="InterPro"/>
</dbReference>
<accession>A0A2T0T6J1</accession>
<feature type="transmembrane region" description="Helical" evidence="4">
    <location>
        <begin position="45"/>
        <end position="67"/>
    </location>
</feature>
<dbReference type="InterPro" id="IPR050266">
    <property type="entry name" value="AB_hydrolase_sf"/>
</dbReference>
<dbReference type="PANTHER" id="PTHR43798">
    <property type="entry name" value="MONOACYLGLYCEROL LIPASE"/>
    <property type="match status" value="1"/>
</dbReference>
<evidence type="ECO:0000313" key="6">
    <source>
        <dbReference type="EMBL" id="PRY41255.1"/>
    </source>
</evidence>
<dbReference type="Proteomes" id="UP000239494">
    <property type="component" value="Unassembled WGS sequence"/>
</dbReference>
<reference evidence="6 7" key="1">
    <citation type="submission" date="2018-03" db="EMBL/GenBank/DDBJ databases">
        <title>Genomic Encyclopedia of Archaeal and Bacterial Type Strains, Phase II (KMG-II): from individual species to whole genera.</title>
        <authorList>
            <person name="Goeker M."/>
        </authorList>
    </citation>
    <scope>NUCLEOTIDE SEQUENCE [LARGE SCALE GENOMIC DNA]</scope>
    <source>
        <strain evidence="6 7">DSM 44720</strain>
    </source>
</reference>
<protein>
    <submittedName>
        <fullName evidence="6">Proline iminopeptidase</fullName>
    </submittedName>
</protein>
<feature type="domain" description="AB hydrolase-1" evidence="5">
    <location>
        <begin position="137"/>
        <end position="396"/>
    </location>
</feature>
<dbReference type="GO" id="GO:0004177">
    <property type="term" value="F:aminopeptidase activity"/>
    <property type="evidence" value="ECO:0007669"/>
    <property type="project" value="UniProtKB-EC"/>
</dbReference>
<keyword evidence="7" id="KW-1185">Reference proteome</keyword>